<sequence length="103" mass="11727">MVLQYYIVQQTSPRFILLYKCRSLRRHSPSHMSDPSMAIILCLQSDHCHFLPHSWTFCEPARCMADIGQAVCCSRGVGEQGRYLRGAASTEQLAVFPMSMRLC</sequence>
<name>A0A7S1IHM8_9EUGL</name>
<proteinExistence type="predicted"/>
<dbReference type="EMBL" id="HBGA01064611">
    <property type="protein sequence ID" value="CAD9012885.1"/>
    <property type="molecule type" value="Transcribed_RNA"/>
</dbReference>
<reference evidence="1" key="1">
    <citation type="submission" date="2021-01" db="EMBL/GenBank/DDBJ databases">
        <authorList>
            <person name="Corre E."/>
            <person name="Pelletier E."/>
            <person name="Niang G."/>
            <person name="Scheremetjew M."/>
            <person name="Finn R."/>
            <person name="Kale V."/>
            <person name="Holt S."/>
            <person name="Cochrane G."/>
            <person name="Meng A."/>
            <person name="Brown T."/>
            <person name="Cohen L."/>
        </authorList>
    </citation>
    <scope>NUCLEOTIDE SEQUENCE</scope>
    <source>
        <strain evidence="1">NIES-381</strain>
    </source>
</reference>
<evidence type="ECO:0000313" key="1">
    <source>
        <dbReference type="EMBL" id="CAD9012885.1"/>
    </source>
</evidence>
<protein>
    <submittedName>
        <fullName evidence="1">Uncharacterized protein</fullName>
    </submittedName>
</protein>
<gene>
    <name evidence="1" type="ORF">EGYM00392_LOCUS23987</name>
</gene>
<organism evidence="1">
    <name type="scientific">Eutreptiella gymnastica</name>
    <dbReference type="NCBI Taxonomy" id="73025"/>
    <lineage>
        <taxon>Eukaryota</taxon>
        <taxon>Discoba</taxon>
        <taxon>Euglenozoa</taxon>
        <taxon>Euglenida</taxon>
        <taxon>Spirocuta</taxon>
        <taxon>Euglenophyceae</taxon>
        <taxon>Eutreptiales</taxon>
        <taxon>Eutreptiaceae</taxon>
        <taxon>Eutreptiella</taxon>
    </lineage>
</organism>
<accession>A0A7S1IHM8</accession>
<dbReference type="AlphaFoldDB" id="A0A7S1IHM8"/>